<evidence type="ECO:0000313" key="2">
    <source>
        <dbReference type="EMBL" id="KAF0047417.1"/>
    </source>
</evidence>
<name>A0A6A4TKP0_SCOMX</name>
<protein>
    <submittedName>
        <fullName evidence="2">Uncharacterized protein</fullName>
    </submittedName>
</protein>
<evidence type="ECO:0000313" key="3">
    <source>
        <dbReference type="Proteomes" id="UP000438429"/>
    </source>
</evidence>
<sequence length="86" mass="9382">MAGCKVSNVEEKSTNRSQPGKGPALLQMTVNGVKQEQFVIIRPLSNRELVLESTAPVCFDGPHLLNNTQFKISSNDDMVLTKGYCG</sequence>
<dbReference type="AlphaFoldDB" id="A0A6A4TKP0"/>
<feature type="region of interest" description="Disordered" evidence="1">
    <location>
        <begin position="1"/>
        <end position="24"/>
    </location>
</feature>
<proteinExistence type="predicted"/>
<comment type="caution">
    <text evidence="2">The sequence shown here is derived from an EMBL/GenBank/DDBJ whole genome shotgun (WGS) entry which is preliminary data.</text>
</comment>
<reference evidence="2 3" key="1">
    <citation type="submission" date="2019-06" db="EMBL/GenBank/DDBJ databases">
        <title>Draft genomes of female and male turbot (Scophthalmus maximus).</title>
        <authorList>
            <person name="Xu H."/>
            <person name="Xu X.-W."/>
            <person name="Shao C."/>
            <person name="Chen S."/>
        </authorList>
    </citation>
    <scope>NUCLEOTIDE SEQUENCE [LARGE SCALE GENOMIC DNA]</scope>
    <source>
        <strain evidence="2">Ysfricsl-2016a</strain>
        <tissue evidence="2">Blood</tissue>
    </source>
</reference>
<organism evidence="2 3">
    <name type="scientific">Scophthalmus maximus</name>
    <name type="common">Turbot</name>
    <name type="synonym">Psetta maxima</name>
    <dbReference type="NCBI Taxonomy" id="52904"/>
    <lineage>
        <taxon>Eukaryota</taxon>
        <taxon>Metazoa</taxon>
        <taxon>Chordata</taxon>
        <taxon>Craniata</taxon>
        <taxon>Vertebrata</taxon>
        <taxon>Euteleostomi</taxon>
        <taxon>Actinopterygii</taxon>
        <taxon>Neopterygii</taxon>
        <taxon>Teleostei</taxon>
        <taxon>Neoteleostei</taxon>
        <taxon>Acanthomorphata</taxon>
        <taxon>Carangaria</taxon>
        <taxon>Pleuronectiformes</taxon>
        <taxon>Pleuronectoidei</taxon>
        <taxon>Scophthalmidae</taxon>
        <taxon>Scophthalmus</taxon>
    </lineage>
</organism>
<evidence type="ECO:0000256" key="1">
    <source>
        <dbReference type="SAM" id="MobiDB-lite"/>
    </source>
</evidence>
<dbReference type="Proteomes" id="UP000438429">
    <property type="component" value="Unassembled WGS sequence"/>
</dbReference>
<accession>A0A6A4TKP0</accession>
<dbReference type="EMBL" id="VEVO01000001">
    <property type="protein sequence ID" value="KAF0047417.1"/>
    <property type="molecule type" value="Genomic_DNA"/>
</dbReference>
<gene>
    <name evidence="2" type="ORF">F2P81_001050</name>
</gene>